<dbReference type="GO" id="GO:0005730">
    <property type="term" value="C:nucleolus"/>
    <property type="evidence" value="ECO:0007669"/>
    <property type="project" value="TreeGrafter"/>
</dbReference>
<feature type="region of interest" description="Disordered" evidence="6">
    <location>
        <begin position="281"/>
        <end position="341"/>
    </location>
</feature>
<dbReference type="OrthoDB" id="28455at2759"/>
<feature type="region of interest" description="Disordered" evidence="6">
    <location>
        <begin position="237"/>
        <end position="267"/>
    </location>
</feature>
<dbReference type="GO" id="GO:0042273">
    <property type="term" value="P:ribosomal large subunit biogenesis"/>
    <property type="evidence" value="ECO:0007669"/>
    <property type="project" value="TreeGrafter"/>
</dbReference>
<reference evidence="7" key="1">
    <citation type="submission" date="2022-01" db="EMBL/GenBank/DDBJ databases">
        <authorList>
            <person name="King R."/>
        </authorList>
    </citation>
    <scope>NUCLEOTIDE SEQUENCE</scope>
</reference>
<dbReference type="AlphaFoldDB" id="A0A9P0GN58"/>
<feature type="compositionally biased region" description="Basic and acidic residues" evidence="6">
    <location>
        <begin position="283"/>
        <end position="297"/>
    </location>
</feature>
<evidence type="ECO:0000256" key="3">
    <source>
        <dbReference type="ARBA" id="ARBA00022517"/>
    </source>
</evidence>
<dbReference type="Pfam" id="PF04939">
    <property type="entry name" value="RRS1"/>
    <property type="match status" value="1"/>
</dbReference>
<dbReference type="EMBL" id="OU896707">
    <property type="protein sequence ID" value="CAH1116056.1"/>
    <property type="molecule type" value="Genomic_DNA"/>
</dbReference>
<evidence type="ECO:0000256" key="5">
    <source>
        <dbReference type="RuleBase" id="RU364132"/>
    </source>
</evidence>
<proteinExistence type="inferred from homology"/>
<dbReference type="PANTHER" id="PTHR17602">
    <property type="entry name" value="RIBOSOME BIOGENESIS REGULATORY PROTEIN"/>
    <property type="match status" value="1"/>
</dbReference>
<accession>A0A9P0GN58</accession>
<protein>
    <recommendedName>
        <fullName evidence="5">Ribosome biogenesis regulatory protein</fullName>
    </recommendedName>
</protein>
<feature type="compositionally biased region" description="Basic residues" evidence="6">
    <location>
        <begin position="318"/>
        <end position="341"/>
    </location>
</feature>
<comment type="function">
    <text evidence="5">Involved in ribosomal large subunit assembly.</text>
</comment>
<reference evidence="7" key="2">
    <citation type="submission" date="2022-10" db="EMBL/GenBank/DDBJ databases">
        <authorList>
            <consortium name="ENA_rothamsted_submissions"/>
            <consortium name="culmorum"/>
            <person name="King R."/>
        </authorList>
    </citation>
    <scope>NUCLEOTIDE SEQUENCE</scope>
</reference>
<evidence type="ECO:0000256" key="2">
    <source>
        <dbReference type="ARBA" id="ARBA00010077"/>
    </source>
</evidence>
<dbReference type="Proteomes" id="UP001153737">
    <property type="component" value="Chromosome 1"/>
</dbReference>
<organism evidence="7 8">
    <name type="scientific">Phaedon cochleariae</name>
    <name type="common">Mustard beetle</name>
    <dbReference type="NCBI Taxonomy" id="80249"/>
    <lineage>
        <taxon>Eukaryota</taxon>
        <taxon>Metazoa</taxon>
        <taxon>Ecdysozoa</taxon>
        <taxon>Arthropoda</taxon>
        <taxon>Hexapoda</taxon>
        <taxon>Insecta</taxon>
        <taxon>Pterygota</taxon>
        <taxon>Neoptera</taxon>
        <taxon>Endopterygota</taxon>
        <taxon>Coleoptera</taxon>
        <taxon>Polyphaga</taxon>
        <taxon>Cucujiformia</taxon>
        <taxon>Chrysomeloidea</taxon>
        <taxon>Chrysomelidae</taxon>
        <taxon>Chrysomelinae</taxon>
        <taxon>Chrysomelini</taxon>
        <taxon>Phaedon</taxon>
    </lineage>
</organism>
<keyword evidence="4 5" id="KW-0539">Nucleus</keyword>
<keyword evidence="8" id="KW-1185">Reference proteome</keyword>
<comment type="similarity">
    <text evidence="2 5">Belongs to the RRS1 family.</text>
</comment>
<keyword evidence="3 5" id="KW-0690">Ribosome biogenesis</keyword>
<dbReference type="PANTHER" id="PTHR17602:SF4">
    <property type="entry name" value="RIBOSOME BIOGENESIS REGULATORY PROTEIN HOMOLOG"/>
    <property type="match status" value="1"/>
</dbReference>
<evidence type="ECO:0000256" key="1">
    <source>
        <dbReference type="ARBA" id="ARBA00004123"/>
    </source>
</evidence>
<dbReference type="GO" id="GO:0000447">
    <property type="term" value="P:endonucleolytic cleavage in ITS1 to separate SSU-rRNA from 5.8S rRNA and LSU-rRNA from tricistronic rRNA transcript (SSU-rRNA, 5.8S rRNA, LSU-rRNA)"/>
    <property type="evidence" value="ECO:0007669"/>
    <property type="project" value="TreeGrafter"/>
</dbReference>
<sequence>MDVVNKILENSALEAEKFKSISVEKNLELEYDLGTLLAIDNNDFDLKLLSQRKNDYLLDLARDNTQLLLNQIWELPTERVEEAIVVKLPPQKTVLPRMKPVPRPRPLTKWQQFAKEKGIQKKKKSKLSWDEQLKKWVPLYGFKKAKAEIEKDWVLEVPGNADPMEDQFAKKIQAKSERVSKNELQRLRNIAKAKKVKVPRVGVMNPDVSSAKDLQTAVTVAKASTASLGKFQDKLPKEKEARGVAAITPGASRKRKMPPVSGTQEKSENLAIVESILNKKPKLNIEKAVARHIRSEEQEQSQEKQTSGRKSSNNRGKANAKKPKGGKGQRKGKSGGGRKRR</sequence>
<gene>
    <name evidence="7" type="ORF">PHAECO_LOCUS1278</name>
</gene>
<comment type="subcellular location">
    <subcellularLocation>
        <location evidence="1 5">Nucleus</location>
    </subcellularLocation>
</comment>
<evidence type="ECO:0000256" key="6">
    <source>
        <dbReference type="SAM" id="MobiDB-lite"/>
    </source>
</evidence>
<evidence type="ECO:0000313" key="7">
    <source>
        <dbReference type="EMBL" id="CAH1116056.1"/>
    </source>
</evidence>
<dbReference type="InterPro" id="IPR007023">
    <property type="entry name" value="Ribosom_reg"/>
</dbReference>
<dbReference type="GO" id="GO:0030687">
    <property type="term" value="C:preribosome, large subunit precursor"/>
    <property type="evidence" value="ECO:0007669"/>
    <property type="project" value="TreeGrafter"/>
</dbReference>
<evidence type="ECO:0000313" key="8">
    <source>
        <dbReference type="Proteomes" id="UP001153737"/>
    </source>
</evidence>
<name>A0A9P0GN58_PHACE</name>
<evidence type="ECO:0000256" key="4">
    <source>
        <dbReference type="ARBA" id="ARBA00023242"/>
    </source>
</evidence>